<dbReference type="PANTHER" id="PTHR31912:SF34">
    <property type="entry name" value="NOTOCHORD-RELATED PROTEIN"/>
    <property type="match status" value="1"/>
</dbReference>
<keyword evidence="2" id="KW-0472">Membrane</keyword>
<reference evidence="3" key="1">
    <citation type="submission" date="2020-11" db="EMBL/GenBank/DDBJ databases">
        <authorList>
            <consortium name="DOE Joint Genome Institute"/>
            <person name="Ahrendt S."/>
            <person name="Riley R."/>
            <person name="Andreopoulos W."/>
            <person name="Labutti K."/>
            <person name="Pangilinan J."/>
            <person name="Ruiz-Duenas F.J."/>
            <person name="Barrasa J.M."/>
            <person name="Sanchez-Garcia M."/>
            <person name="Camarero S."/>
            <person name="Miyauchi S."/>
            <person name="Serrano A."/>
            <person name="Linde D."/>
            <person name="Babiker R."/>
            <person name="Drula E."/>
            <person name="Ayuso-Fernandez I."/>
            <person name="Pacheco R."/>
            <person name="Padilla G."/>
            <person name="Ferreira P."/>
            <person name="Barriuso J."/>
            <person name="Kellner H."/>
            <person name="Castanera R."/>
            <person name="Alfaro M."/>
            <person name="Ramirez L."/>
            <person name="Pisabarro A.G."/>
            <person name="Kuo A."/>
            <person name="Tritt A."/>
            <person name="Lipzen A."/>
            <person name="He G."/>
            <person name="Yan M."/>
            <person name="Ng V."/>
            <person name="Cullen D."/>
            <person name="Martin F."/>
            <person name="Rosso M.-N."/>
            <person name="Henrissat B."/>
            <person name="Hibbett D."/>
            <person name="Martinez A.T."/>
            <person name="Grigoriev I.V."/>
        </authorList>
    </citation>
    <scope>NUCLEOTIDE SEQUENCE</scope>
    <source>
        <strain evidence="3">AH 40177</strain>
    </source>
</reference>
<dbReference type="EMBL" id="JADNRY010000041">
    <property type="protein sequence ID" value="KAF9070338.1"/>
    <property type="molecule type" value="Genomic_DNA"/>
</dbReference>
<gene>
    <name evidence="3" type="ORF">BDP27DRAFT_1362630</name>
</gene>
<keyword evidence="4" id="KW-1185">Reference proteome</keyword>
<sequence>MKKKIMVEVEDKVVKFETLVHYINMSAKLDRHGFCVWARIILFFPLFAMGATRKPLPDGFEEDPTDSNKVRCTLCHRLTPHAKGGGYMNRAPSYANRHLATAAHIENLERKKASHTSPTNQPEMNPYIGSSHMGTNPSIPVPGSLPSFLESENVRFQFKRILVQELYSNSNEDSEDAIDGDEPTEHGVEDSLFNPVMSAEKNHAYYPYPSKLKDLQSVTGGEPKPFTSVLGNHFHVNDLHDAVQRNFANPCIAKHLNFYPEETNGPISEVWQCHRWKEYSPSEHTPMYSSSGKQFYINKVAALDDGHKTQLKPIMCYNAATQRMCGACLRVPGLPGDNPQQAEEASHAGGNANCLCRKCNVGGSYEETESDHGYHCLYATGVARSAEQTRNRLLMQLDAAMMGVKSVVTKMQRETGTKDKVAQYWIDILLKKSQELKREDPRRSKDDISAELKAWLAEQPGDKINPLLDIADDQKALFVIHLQSTDLDGLTVPPLCAAYMMQYSNNLIGKHFKTLMQTMAFHVQDMVAPAHFELIKSVGELGAMLWVHEIDNMDTYLHELEIIIGNTLDAFAAIDPAKIIDKIKLHLLPHAISDIRRFGPLIRSSTEGFECFNAVFRMCSVYSNGQAPSCDIAVKFSGMDRMKHIVSGGYWYDKEQGDWVQASSNVQNILKTHPIIQRHLRWVSQEAIEYGVMKPHAQGKTSTFTWSSTKASLIQSHDFTLWNNNLSVIAQSGDSCKVGSWVAIRRSDTTRMNLPVLYWPPDDSDVKYVVVPPCNVLFRLSVQHDCCLAKCTASGSRNVVQEHQITPQKTCFIEHKDDDRFVINMTEKNSITKLQRNFVFQKDRCTQAQTKRKATMEGKKQKLLEAQLARNINNSESNEE</sequence>
<evidence type="ECO:0000313" key="3">
    <source>
        <dbReference type="EMBL" id="KAF9070338.1"/>
    </source>
</evidence>
<protein>
    <submittedName>
        <fullName evidence="3">Uncharacterized protein</fullName>
    </submittedName>
</protein>
<feature type="transmembrane region" description="Helical" evidence="2">
    <location>
        <begin position="34"/>
        <end position="51"/>
    </location>
</feature>
<dbReference type="Proteomes" id="UP000772434">
    <property type="component" value="Unassembled WGS sequence"/>
</dbReference>
<evidence type="ECO:0000256" key="2">
    <source>
        <dbReference type="SAM" id="Phobius"/>
    </source>
</evidence>
<evidence type="ECO:0000256" key="1">
    <source>
        <dbReference type="SAM" id="MobiDB-lite"/>
    </source>
</evidence>
<proteinExistence type="predicted"/>
<feature type="region of interest" description="Disordered" evidence="1">
    <location>
        <begin position="109"/>
        <end position="134"/>
    </location>
</feature>
<comment type="caution">
    <text evidence="3">The sequence shown here is derived from an EMBL/GenBank/DDBJ whole genome shotgun (WGS) entry which is preliminary data.</text>
</comment>
<name>A0A9P5U9T2_9AGAR</name>
<evidence type="ECO:0000313" key="4">
    <source>
        <dbReference type="Proteomes" id="UP000772434"/>
    </source>
</evidence>
<keyword evidence="2" id="KW-0812">Transmembrane</keyword>
<dbReference type="AlphaFoldDB" id="A0A9P5U9T2"/>
<organism evidence="3 4">
    <name type="scientific">Rhodocollybia butyracea</name>
    <dbReference type="NCBI Taxonomy" id="206335"/>
    <lineage>
        <taxon>Eukaryota</taxon>
        <taxon>Fungi</taxon>
        <taxon>Dikarya</taxon>
        <taxon>Basidiomycota</taxon>
        <taxon>Agaricomycotina</taxon>
        <taxon>Agaricomycetes</taxon>
        <taxon>Agaricomycetidae</taxon>
        <taxon>Agaricales</taxon>
        <taxon>Marasmiineae</taxon>
        <taxon>Omphalotaceae</taxon>
        <taxon>Rhodocollybia</taxon>
    </lineage>
</organism>
<keyword evidence="2" id="KW-1133">Transmembrane helix</keyword>
<accession>A0A9P5U9T2</accession>
<dbReference type="OrthoDB" id="2506088at2759"/>
<dbReference type="PANTHER" id="PTHR31912">
    <property type="entry name" value="IP13529P"/>
    <property type="match status" value="1"/>
</dbReference>